<evidence type="ECO:0000259" key="1">
    <source>
        <dbReference type="Pfam" id="PF01408"/>
    </source>
</evidence>
<dbReference type="SUPFAM" id="SSF55347">
    <property type="entry name" value="Glyceraldehyde-3-phosphate dehydrogenase-like, C-terminal domain"/>
    <property type="match status" value="1"/>
</dbReference>
<reference evidence="4" key="1">
    <citation type="submission" date="2014-11" db="EMBL/GenBank/DDBJ databases">
        <title>Hymenobacter sp. DG25B genome submission.</title>
        <authorList>
            <person name="Jung H.-Y."/>
            <person name="Kim M.K."/>
            <person name="Srinivasan S."/>
            <person name="Lim S."/>
        </authorList>
    </citation>
    <scope>NUCLEOTIDE SEQUENCE [LARGE SCALE GENOMIC DNA]</scope>
    <source>
        <strain evidence="4">DY59</strain>
    </source>
</reference>
<dbReference type="Pfam" id="PF01408">
    <property type="entry name" value="GFO_IDH_MocA"/>
    <property type="match status" value="1"/>
</dbReference>
<accession>A0A0A7KKJ2</accession>
<organism evidence="3 4">
    <name type="scientific">Deinococcus radiopugnans</name>
    <dbReference type="NCBI Taxonomy" id="57497"/>
    <lineage>
        <taxon>Bacteria</taxon>
        <taxon>Thermotogati</taxon>
        <taxon>Deinococcota</taxon>
        <taxon>Deinococci</taxon>
        <taxon>Deinococcales</taxon>
        <taxon>Deinococcaceae</taxon>
        <taxon>Deinococcus</taxon>
    </lineage>
</organism>
<protein>
    <submittedName>
        <fullName evidence="3">Oxidoreductase</fullName>
    </submittedName>
</protein>
<proteinExistence type="predicted"/>
<sequence>MSAPTSGPTRFGLTGVSGYIAPRHLKAIKDTGNVLTAALDPFDSVGIMDSFFPDAEFFTQPEIFERYLYDARRQGQGVEYVGICSPNYLHDAHIRMALRAGADALCEKPIVLNPEDITALKEVEEETGRRVWTILQLRAHAALEKVKAELSPSSGDKYDVDLSYMTSRGTWYLRSWKGRTDESGGLATNIGVHFFDMLSWLFGDIEHVEVHQRSETVCAGYLELERARVRWFLSIDPSYLPEEQIAKGQRTYRSITIDGQEVEFSEGFTDLHTEVYRRTLAGQGFSLDDTYQAIATVAQIRKQDVVSAAPNTRHRFLRG</sequence>
<dbReference type="HOGENOM" id="CLU_862341_0_0_0"/>
<dbReference type="InterPro" id="IPR052515">
    <property type="entry name" value="Gfo/Idh/MocA_Oxidoreductase"/>
</dbReference>
<dbReference type="Gene3D" id="3.30.360.10">
    <property type="entry name" value="Dihydrodipicolinate Reductase, domain 2"/>
    <property type="match status" value="1"/>
</dbReference>
<dbReference type="Gene3D" id="3.40.50.720">
    <property type="entry name" value="NAD(P)-binding Rossmann-like Domain"/>
    <property type="match status" value="1"/>
</dbReference>
<evidence type="ECO:0000313" key="3">
    <source>
        <dbReference type="EMBL" id="AIZ45739.1"/>
    </source>
</evidence>
<dbReference type="InterPro" id="IPR036291">
    <property type="entry name" value="NAD(P)-bd_dom_sf"/>
</dbReference>
<dbReference type="EMBL" id="CP010028">
    <property type="protein sequence ID" value="AIZ45739.1"/>
    <property type="molecule type" value="Genomic_DNA"/>
</dbReference>
<dbReference type="Proteomes" id="UP000030634">
    <property type="component" value="Chromosome"/>
</dbReference>
<dbReference type="PANTHER" id="PTHR43249">
    <property type="entry name" value="UDP-N-ACETYL-2-AMINO-2-DEOXY-D-GLUCURONATE OXIDASE"/>
    <property type="match status" value="1"/>
</dbReference>
<dbReference type="SUPFAM" id="SSF51735">
    <property type="entry name" value="NAD(P)-binding Rossmann-fold domains"/>
    <property type="match status" value="1"/>
</dbReference>
<dbReference type="STRING" id="1182571.QR90_12655"/>
<dbReference type="GO" id="GO:0000166">
    <property type="term" value="F:nucleotide binding"/>
    <property type="evidence" value="ECO:0007669"/>
    <property type="project" value="InterPro"/>
</dbReference>
<dbReference type="RefSeq" id="WP_039685031.1">
    <property type="nucleotide sequence ID" value="NZ_CP010028.1"/>
</dbReference>
<feature type="domain" description="Gfo/Idh/MocA-like oxidoreductase N-terminal" evidence="1">
    <location>
        <begin position="10"/>
        <end position="132"/>
    </location>
</feature>
<dbReference type="AlphaFoldDB" id="A0A0A7KKJ2"/>
<evidence type="ECO:0000313" key="4">
    <source>
        <dbReference type="Proteomes" id="UP000030634"/>
    </source>
</evidence>
<dbReference type="KEGG" id="dsw:QR90_12655"/>
<dbReference type="PANTHER" id="PTHR43249:SF1">
    <property type="entry name" value="D-GLUCOSIDE 3-DEHYDROGENASE"/>
    <property type="match status" value="1"/>
</dbReference>
<dbReference type="Pfam" id="PF02894">
    <property type="entry name" value="GFO_IDH_MocA_C"/>
    <property type="match status" value="1"/>
</dbReference>
<evidence type="ECO:0000259" key="2">
    <source>
        <dbReference type="Pfam" id="PF02894"/>
    </source>
</evidence>
<gene>
    <name evidence="3" type="ORF">QR90_12655</name>
</gene>
<dbReference type="InterPro" id="IPR004104">
    <property type="entry name" value="Gfo/Idh/MocA-like_OxRdtase_C"/>
</dbReference>
<feature type="domain" description="Gfo/Idh/MocA-like oxidoreductase C-terminal" evidence="2">
    <location>
        <begin position="158"/>
        <end position="286"/>
    </location>
</feature>
<name>A0A0A7KKJ2_9DEIO</name>
<dbReference type="InterPro" id="IPR000683">
    <property type="entry name" value="Gfo/Idh/MocA-like_OxRdtase_N"/>
</dbReference>